<dbReference type="SUPFAM" id="SSF55486">
    <property type="entry name" value="Metalloproteases ('zincins'), catalytic domain"/>
    <property type="match status" value="1"/>
</dbReference>
<evidence type="ECO:0000313" key="5">
    <source>
        <dbReference type="Proteomes" id="UP000305921"/>
    </source>
</evidence>
<feature type="domain" description="DUF3152" evidence="3">
    <location>
        <begin position="115"/>
        <end position="280"/>
    </location>
</feature>
<accession>A0A5R9EGB5</accession>
<name>A0A5R9EGB5_9ACTN</name>
<dbReference type="Proteomes" id="UP000305921">
    <property type="component" value="Unassembled WGS sequence"/>
</dbReference>
<evidence type="ECO:0000256" key="2">
    <source>
        <dbReference type="SAM" id="Phobius"/>
    </source>
</evidence>
<reference evidence="4 5" key="1">
    <citation type="submission" date="2019-05" db="EMBL/GenBank/DDBJ databases">
        <title>Streptomyces marianii sp. nov., a novel marine actinomycete from southern coast of India.</title>
        <authorList>
            <person name="Iniyan A.M."/>
            <person name="Wink J."/>
            <person name="Ramprasad E."/>
            <person name="Ramana C.V."/>
            <person name="Bunk B."/>
            <person name="Sproer C."/>
            <person name="Joseph F.-J.R.S."/>
            <person name="Vincent S.G.P."/>
        </authorList>
    </citation>
    <scope>NUCLEOTIDE SEQUENCE [LARGE SCALE GENOMIC DNA]</scope>
    <source>
        <strain evidence="4 5">ICN19</strain>
    </source>
</reference>
<dbReference type="EMBL" id="VAWE01000001">
    <property type="protein sequence ID" value="TLQ48215.1"/>
    <property type="molecule type" value="Genomic_DNA"/>
</dbReference>
<dbReference type="AlphaFoldDB" id="A0A5R9EGB5"/>
<proteinExistence type="predicted"/>
<keyword evidence="2" id="KW-0472">Membrane</keyword>
<gene>
    <name evidence="4" type="ORF">FEF34_14330</name>
</gene>
<protein>
    <submittedName>
        <fullName evidence="4">DUF3152 domain-containing protein</fullName>
    </submittedName>
</protein>
<evidence type="ECO:0000313" key="4">
    <source>
        <dbReference type="EMBL" id="TLQ48215.1"/>
    </source>
</evidence>
<keyword evidence="5" id="KW-1185">Reference proteome</keyword>
<sequence length="302" mass="31385">MGRRHRSAASGGRARGRRDHDRGRVRRNPAGTWAIAVVMLVCASFGGGAAFAYWQETRDGAVADRALPAADPSETPARNPLDASPSGTPGTGASASPRPSPSAPRPSASRDIAIPATGPGTFRTASADVPAAGQGSRVWRYKVLVEDGIDIGANQAAAEVAAILADDRGWTRGGSHSFRLVSSGPYDFVVKIAAPGTVDRVCGAAGLLTRGEVNCRVGEDVVVNLKRWVLGSPEFDGPIGDYRALIVNHEVGHRLGRGHEGCPGPGKPAPAMMQQIKGLQGCVANAWPYDRDGGYLGGPAVR</sequence>
<organism evidence="4 5">
    <name type="scientific">Streptomyces marianii</name>
    <dbReference type="NCBI Taxonomy" id="1817406"/>
    <lineage>
        <taxon>Bacteria</taxon>
        <taxon>Bacillati</taxon>
        <taxon>Actinomycetota</taxon>
        <taxon>Actinomycetes</taxon>
        <taxon>Kitasatosporales</taxon>
        <taxon>Streptomycetaceae</taxon>
        <taxon>Streptomyces</taxon>
    </lineage>
</organism>
<feature type="region of interest" description="Disordered" evidence="1">
    <location>
        <begin position="1"/>
        <end position="26"/>
    </location>
</feature>
<evidence type="ECO:0000256" key="1">
    <source>
        <dbReference type="SAM" id="MobiDB-lite"/>
    </source>
</evidence>
<dbReference type="Pfam" id="PF11350">
    <property type="entry name" value="DUF3152"/>
    <property type="match status" value="1"/>
</dbReference>
<keyword evidence="2" id="KW-0812">Transmembrane</keyword>
<dbReference type="InterPro" id="IPR022603">
    <property type="entry name" value="DUF3152"/>
</dbReference>
<keyword evidence="2" id="KW-1133">Transmembrane helix</keyword>
<feature type="transmembrane region" description="Helical" evidence="2">
    <location>
        <begin position="32"/>
        <end position="54"/>
    </location>
</feature>
<comment type="caution">
    <text evidence="4">The sequence shown here is derived from an EMBL/GenBank/DDBJ whole genome shotgun (WGS) entry which is preliminary data.</text>
</comment>
<dbReference type="OrthoDB" id="9779865at2"/>
<feature type="region of interest" description="Disordered" evidence="1">
    <location>
        <begin position="69"/>
        <end position="129"/>
    </location>
</feature>
<evidence type="ECO:0000259" key="3">
    <source>
        <dbReference type="Pfam" id="PF11350"/>
    </source>
</evidence>